<feature type="compositionally biased region" description="Low complexity" evidence="1">
    <location>
        <begin position="1372"/>
        <end position="1397"/>
    </location>
</feature>
<feature type="region of interest" description="Disordered" evidence="1">
    <location>
        <begin position="1315"/>
        <end position="1466"/>
    </location>
</feature>
<feature type="compositionally biased region" description="Polar residues" evidence="1">
    <location>
        <begin position="1156"/>
        <end position="1167"/>
    </location>
</feature>
<feature type="region of interest" description="Disordered" evidence="1">
    <location>
        <begin position="1048"/>
        <end position="1191"/>
    </location>
</feature>
<dbReference type="EMBL" id="CP092624">
    <property type="protein sequence ID" value="UMM37190.1"/>
    <property type="molecule type" value="Genomic_DNA"/>
</dbReference>
<reference evidence="2 3" key="1">
    <citation type="submission" date="2022-04" db="EMBL/GenBank/DDBJ databases">
        <title>Chromosome-level reference genomes for two strains of Caenorhabditis briggsae: an improved platform for comparative genomics.</title>
        <authorList>
            <person name="Stevens L."/>
            <person name="Andersen E."/>
        </authorList>
    </citation>
    <scope>NUCLEOTIDE SEQUENCE [LARGE SCALE GENOMIC DNA]</scope>
    <source>
        <strain evidence="2">VX34</strain>
        <tissue evidence="2">Whole-organism</tissue>
    </source>
</reference>
<feature type="compositionally biased region" description="Basic and acidic residues" evidence="1">
    <location>
        <begin position="726"/>
        <end position="740"/>
    </location>
</feature>
<gene>
    <name evidence="2" type="ORF">L5515_009043</name>
</gene>
<feature type="compositionally biased region" description="Polar residues" evidence="1">
    <location>
        <begin position="1093"/>
        <end position="1123"/>
    </location>
</feature>
<feature type="compositionally biased region" description="Low complexity" evidence="1">
    <location>
        <begin position="741"/>
        <end position="754"/>
    </location>
</feature>
<feature type="compositionally biased region" description="Polar residues" evidence="1">
    <location>
        <begin position="1398"/>
        <end position="1436"/>
    </location>
</feature>
<feature type="compositionally biased region" description="Polar residues" evidence="1">
    <location>
        <begin position="1055"/>
        <end position="1073"/>
    </location>
</feature>
<dbReference type="GO" id="GO:0003677">
    <property type="term" value="F:DNA binding"/>
    <property type="evidence" value="ECO:0007669"/>
    <property type="project" value="InterPro"/>
</dbReference>
<evidence type="ECO:0008006" key="4">
    <source>
        <dbReference type="Google" id="ProtNLM"/>
    </source>
</evidence>
<feature type="region of interest" description="Disordered" evidence="1">
    <location>
        <begin position="894"/>
        <end position="945"/>
    </location>
</feature>
<feature type="compositionally biased region" description="Polar residues" evidence="1">
    <location>
        <begin position="899"/>
        <end position="912"/>
    </location>
</feature>
<feature type="region of interest" description="Disordered" evidence="1">
    <location>
        <begin position="1234"/>
        <end position="1276"/>
    </location>
</feature>
<keyword evidence="3" id="KW-1185">Reference proteome</keyword>
<feature type="region of interest" description="Disordered" evidence="1">
    <location>
        <begin position="697"/>
        <end position="773"/>
    </location>
</feature>
<feature type="compositionally biased region" description="Low complexity" evidence="1">
    <location>
        <begin position="1173"/>
        <end position="1186"/>
    </location>
</feature>
<feature type="compositionally biased region" description="Polar residues" evidence="1">
    <location>
        <begin position="1260"/>
        <end position="1276"/>
    </location>
</feature>
<feature type="compositionally biased region" description="Polar residues" evidence="1">
    <location>
        <begin position="1451"/>
        <end position="1466"/>
    </location>
</feature>
<feature type="compositionally biased region" description="Polar residues" evidence="1">
    <location>
        <begin position="921"/>
        <end position="931"/>
    </location>
</feature>
<feature type="region of interest" description="Disordered" evidence="1">
    <location>
        <begin position="975"/>
        <end position="1028"/>
    </location>
</feature>
<dbReference type="Proteomes" id="UP000829354">
    <property type="component" value="Chromosome V"/>
</dbReference>
<feature type="region of interest" description="Disordered" evidence="1">
    <location>
        <begin position="785"/>
        <end position="861"/>
    </location>
</feature>
<dbReference type="InterPro" id="IPR042312">
    <property type="entry name" value="F26C11.3-like"/>
</dbReference>
<evidence type="ECO:0000256" key="1">
    <source>
        <dbReference type="SAM" id="MobiDB-lite"/>
    </source>
</evidence>
<feature type="compositionally biased region" description="Polar residues" evidence="1">
    <location>
        <begin position="1315"/>
        <end position="1340"/>
    </location>
</feature>
<name>A0AAE9JNF8_CAEBR</name>
<dbReference type="PANTHER" id="PTHR40289">
    <property type="entry name" value="PROTEIN CBG04714"/>
    <property type="match status" value="1"/>
</dbReference>
<sequence>MELPNLYQNSLYSHLYFTGITPGQIAENLDSIRKQVDWQKSNQPCIDQRISSNRSLTWTSGQTYQQTGSIGNPWTSAGQNNISTGNPGLARPHPWTQSREQYAANMATLNPGQMTNGRSYQQYLQDCNTYLGLMQHGLMKPAQNSGNIAAGPMEQPMGQNQHYQHKTPSDSELEHERMMTPNQLLQQMANEQGTSNQTTNRYQPHNALVVNQNQNTQIARNTPSPRLKYAMFQLAVQKCQQANRSAGINLTGRASPIPYVTTDQLCLLMTQYPQLFPQRQGSPKMGQEQYSAYDSPLNNRKFESDDSGNVSMVSPTQQSPDQVSTWHAQLPRDPQSQVIYRTSPILRSMSNPTPPTAIKLPDDSNSNKYHILLEKPGPVRRCQTHQEALSTHLRSSAAPYNIRTNFLGSSVRSIKKGVPERPKINFLDPTNLEAEIASHQEMNPAQLVKVIAKFMTKNTISRLQVADMTETHHFYIQWFLEGNLEDVYPQCIIIFITWYLNCKKYPEKLRIYMNYPALVRPTLEMAYSKSQCRLLAAELFRDKKLTDAQIAENINKEQFPFTIRHPSVDSSRNLGPKVYETATKLSSTTSSPIDCGWLATDFAVHDELTMEATFIYSRNCCSETAHEKLANTKFAIDIEDMEKTPISDTFSDKDEKLNKLKEAALTKLLYCIPNACPGLDSIWDNCTDTTTKFRWQRMTSTTQPSEPDFESSEREATTTEKPTTTMKKDIPIPNEPKNDDPAFPSSSSSASPDSGNWNEERKTTTTERPTTTLKKVIEVIKEPKNVDPAFPSSSSTLLPEFGPGKPDEKLTTEPNIPSSSSSSQTKTPTLIPKDHTTTTPNGKLEEVYESTSTEAASTSSSVLVSKDLTTTIPDKTAEIDEPASTASASTLLTTELPGQGTTSVSETTTALPGSTKKSEDATTSSDPTETPKQLDKITTTTSPLIETTETDLEGMIMFDMQAQISNFFFDSTTPSFDESSMTPDSITSKSTTKTRNLNQDETGNPKIDTTASRSGTFQTTTKRSAPIDDSPIGFTLTSILSSTTSTGHISTKKTVNSGATESESMIPATSTAKLSVPTDTETGGTISTESSKVSKVTANPSASTTQAVASSGAHSPVTGTTTPPAFVSSKGFTQSTPKLDPLGTGTTEEEEVRKTTPPNGVSGSTTGKLVANTGTGSTLTPITGTTDQAGSLGTDKAGFHVTGSHVTTTTGKAATGLTSSDKSVTTDSGTAVQLTGSAQSSTPSGTALGTASTASGAMKISTSTETQEQTNPIATATTINYTTPAVPVPTGSTISGFIKTSTKSFSSSSVAPTVLSNETDASGSTPSSQPSGAGSTNSLKATPTSSSAGTTSNGPTGTGSRNVFSTSPGHPSRTSTAGSGSTRTTGGTTKSIGSSGSNMTTKAGPGTSSGTAKTTTPGESASEKASTATEKGSTVSMVFRSATPVPDGSATEASTKPVSNPTSTRPVTTVCPALSLDLGNTVRPTTAELKSYYAAGEQVVHMCKKYHAFELAGQPFKVYVCKNDGTWAGAPEKCVAEKRKEL</sequence>
<feature type="compositionally biased region" description="Low complexity" evidence="1">
    <location>
        <begin position="849"/>
        <end position="861"/>
    </location>
</feature>
<feature type="compositionally biased region" description="Low complexity" evidence="1">
    <location>
        <begin position="1240"/>
        <end position="1257"/>
    </location>
</feature>
<organism evidence="2 3">
    <name type="scientific">Caenorhabditis briggsae</name>
    <dbReference type="NCBI Taxonomy" id="6238"/>
    <lineage>
        <taxon>Eukaryota</taxon>
        <taxon>Metazoa</taxon>
        <taxon>Ecdysozoa</taxon>
        <taxon>Nematoda</taxon>
        <taxon>Chromadorea</taxon>
        <taxon>Rhabditida</taxon>
        <taxon>Rhabditina</taxon>
        <taxon>Rhabditomorpha</taxon>
        <taxon>Rhabditoidea</taxon>
        <taxon>Rhabditidae</taxon>
        <taxon>Peloderinae</taxon>
        <taxon>Caenorhabditis</taxon>
    </lineage>
</organism>
<accession>A0AAE9JNF8</accession>
<feature type="compositionally biased region" description="Low complexity" evidence="1">
    <location>
        <begin position="1341"/>
        <end position="1360"/>
    </location>
</feature>
<proteinExistence type="predicted"/>
<feature type="compositionally biased region" description="Polar residues" evidence="1">
    <location>
        <begin position="975"/>
        <end position="1023"/>
    </location>
</feature>
<dbReference type="Gene3D" id="1.10.260.40">
    <property type="entry name" value="lambda repressor-like DNA-binding domains"/>
    <property type="match status" value="1"/>
</dbReference>
<dbReference type="GO" id="GO:0005634">
    <property type="term" value="C:nucleus"/>
    <property type="evidence" value="ECO:0007669"/>
    <property type="project" value="UniProtKB-ARBA"/>
</dbReference>
<evidence type="ECO:0000313" key="3">
    <source>
        <dbReference type="Proteomes" id="UP000829354"/>
    </source>
</evidence>
<feature type="compositionally biased region" description="Low complexity" evidence="1">
    <location>
        <begin position="1078"/>
        <end position="1091"/>
    </location>
</feature>
<dbReference type="InterPro" id="IPR010982">
    <property type="entry name" value="Lambda_DNA-bd_dom_sf"/>
</dbReference>
<dbReference type="PANTHER" id="PTHR40289:SF1">
    <property type="entry name" value="SUSHI DOMAIN-CONTAINING PROTEIN"/>
    <property type="match status" value="1"/>
</dbReference>
<evidence type="ECO:0000313" key="2">
    <source>
        <dbReference type="EMBL" id="UMM37190.1"/>
    </source>
</evidence>
<protein>
    <recommendedName>
        <fullName evidence="4">Sushi domain-containing protein</fullName>
    </recommendedName>
</protein>